<dbReference type="PROSITE" id="PS50931">
    <property type="entry name" value="HTH_LYSR"/>
    <property type="match status" value="1"/>
</dbReference>
<dbReference type="EMBL" id="JBBMFJ010000013">
    <property type="protein sequence ID" value="MEQ2563045.1"/>
    <property type="molecule type" value="Genomic_DNA"/>
</dbReference>
<gene>
    <name evidence="6" type="ORF">WMO41_07690</name>
</gene>
<dbReference type="PRINTS" id="PR00039">
    <property type="entry name" value="HTHLYSR"/>
</dbReference>
<dbReference type="Proteomes" id="UP001437460">
    <property type="component" value="Unassembled WGS sequence"/>
</dbReference>
<keyword evidence="3" id="KW-0238">DNA-binding</keyword>
<dbReference type="SUPFAM" id="SSF53850">
    <property type="entry name" value="Periplasmic binding protein-like II"/>
    <property type="match status" value="1"/>
</dbReference>
<dbReference type="InterPro" id="IPR036390">
    <property type="entry name" value="WH_DNA-bd_sf"/>
</dbReference>
<organism evidence="6 7">
    <name type="scientific">Ventrimonas faecis</name>
    <dbReference type="NCBI Taxonomy" id="3133170"/>
    <lineage>
        <taxon>Bacteria</taxon>
        <taxon>Bacillati</taxon>
        <taxon>Bacillota</taxon>
        <taxon>Clostridia</taxon>
        <taxon>Lachnospirales</taxon>
        <taxon>Lachnospiraceae</taxon>
        <taxon>Ventrimonas</taxon>
    </lineage>
</organism>
<dbReference type="InterPro" id="IPR036388">
    <property type="entry name" value="WH-like_DNA-bd_sf"/>
</dbReference>
<evidence type="ECO:0000256" key="3">
    <source>
        <dbReference type="ARBA" id="ARBA00023125"/>
    </source>
</evidence>
<evidence type="ECO:0000256" key="1">
    <source>
        <dbReference type="ARBA" id="ARBA00009437"/>
    </source>
</evidence>
<accession>A0ABV1HL45</accession>
<feature type="domain" description="HTH lysR-type" evidence="5">
    <location>
        <begin position="1"/>
        <end position="58"/>
    </location>
</feature>
<proteinExistence type="inferred from homology"/>
<comment type="caution">
    <text evidence="6">The sequence shown here is derived from an EMBL/GenBank/DDBJ whole genome shotgun (WGS) entry which is preliminary data.</text>
</comment>
<comment type="similarity">
    <text evidence="1">Belongs to the LysR transcriptional regulatory family.</text>
</comment>
<dbReference type="Gene3D" id="3.40.190.290">
    <property type="match status" value="1"/>
</dbReference>
<dbReference type="SUPFAM" id="SSF46785">
    <property type="entry name" value="Winged helix' DNA-binding domain"/>
    <property type="match status" value="1"/>
</dbReference>
<evidence type="ECO:0000256" key="2">
    <source>
        <dbReference type="ARBA" id="ARBA00023015"/>
    </source>
</evidence>
<dbReference type="InterPro" id="IPR005119">
    <property type="entry name" value="LysR_subst-bd"/>
</dbReference>
<dbReference type="Pfam" id="PF03466">
    <property type="entry name" value="LysR_substrate"/>
    <property type="match status" value="1"/>
</dbReference>
<dbReference type="CDD" id="cd05466">
    <property type="entry name" value="PBP2_LTTR_substrate"/>
    <property type="match status" value="1"/>
</dbReference>
<dbReference type="PANTHER" id="PTHR30346:SF28">
    <property type="entry name" value="HTH-TYPE TRANSCRIPTIONAL REGULATOR CYNR"/>
    <property type="match status" value="1"/>
</dbReference>
<protein>
    <submittedName>
        <fullName evidence="6">LysR family transcriptional regulator</fullName>
    </submittedName>
</protein>
<evidence type="ECO:0000256" key="4">
    <source>
        <dbReference type="ARBA" id="ARBA00023163"/>
    </source>
</evidence>
<evidence type="ECO:0000313" key="6">
    <source>
        <dbReference type="EMBL" id="MEQ2563045.1"/>
    </source>
</evidence>
<dbReference type="RefSeq" id="WP_349229255.1">
    <property type="nucleotide sequence ID" value="NZ_JBBMFJ010000013.1"/>
</dbReference>
<sequence>MDTKQIEYILKIAEENNITKAAEKLFITQSALNQQLLKLEKELGTPLFHRSRTNWRLTEAGEIYIEGAKAALQIKNTTYNRIYDVVSARKGHLTIGLTPGRGLRMFTAIYPELHRSFPNLDVRPIEMRVRAQQDAIAKGEIDVGLMTLAQRDQTSDTYYPLKREELVLIIPTGHPLAEKAAPSGEPLATLDLAELRYEPFVLMDKTSTLRSSCDLLFEKAGFVPNILFETNNTSGIAAMVQSTLCCGIIPRYYTLGLTEGVACFSLPERPSWEIVISCQKNGYLNSGAREFIRLAREYWENSAPLF</sequence>
<keyword evidence="7" id="KW-1185">Reference proteome</keyword>
<dbReference type="InterPro" id="IPR000847">
    <property type="entry name" value="LysR_HTH_N"/>
</dbReference>
<evidence type="ECO:0000259" key="5">
    <source>
        <dbReference type="PROSITE" id="PS50931"/>
    </source>
</evidence>
<dbReference type="PANTHER" id="PTHR30346">
    <property type="entry name" value="TRANSCRIPTIONAL DUAL REGULATOR HCAR-RELATED"/>
    <property type="match status" value="1"/>
</dbReference>
<evidence type="ECO:0000313" key="7">
    <source>
        <dbReference type="Proteomes" id="UP001437460"/>
    </source>
</evidence>
<keyword evidence="4" id="KW-0804">Transcription</keyword>
<reference evidence="6 7" key="1">
    <citation type="submission" date="2024-03" db="EMBL/GenBank/DDBJ databases">
        <title>Human intestinal bacterial collection.</title>
        <authorList>
            <person name="Pauvert C."/>
            <person name="Hitch T.C.A."/>
            <person name="Clavel T."/>
        </authorList>
    </citation>
    <scope>NUCLEOTIDE SEQUENCE [LARGE SCALE GENOMIC DNA]</scope>
    <source>
        <strain evidence="6 7">CLA-AP-H27</strain>
    </source>
</reference>
<keyword evidence="2" id="KW-0805">Transcription regulation</keyword>
<dbReference type="Pfam" id="PF00126">
    <property type="entry name" value="HTH_1"/>
    <property type="match status" value="1"/>
</dbReference>
<dbReference type="Gene3D" id="1.10.10.10">
    <property type="entry name" value="Winged helix-like DNA-binding domain superfamily/Winged helix DNA-binding domain"/>
    <property type="match status" value="1"/>
</dbReference>
<name>A0ABV1HL45_9FIRM</name>